<evidence type="ECO:0000256" key="2">
    <source>
        <dbReference type="ARBA" id="ARBA00001936"/>
    </source>
</evidence>
<comment type="subunit">
    <text evidence="6">Homodimer.</text>
</comment>
<dbReference type="InterPro" id="IPR024084">
    <property type="entry name" value="IsoPropMal-DH-like_dom"/>
</dbReference>
<evidence type="ECO:0000256" key="8">
    <source>
        <dbReference type="ARBA" id="ARBA00019276"/>
    </source>
</evidence>
<evidence type="ECO:0000256" key="6">
    <source>
        <dbReference type="ARBA" id="ARBA00011738"/>
    </source>
</evidence>
<keyword evidence="10" id="KW-0028">Amino-acid biosynthesis</keyword>
<evidence type="ECO:0000256" key="10">
    <source>
        <dbReference type="ARBA" id="ARBA00022605"/>
    </source>
</evidence>
<keyword evidence="11" id="KW-0479">Metal-binding</keyword>
<evidence type="ECO:0000259" key="19">
    <source>
        <dbReference type="SMART" id="SM01329"/>
    </source>
</evidence>
<dbReference type="PANTHER" id="PTHR42979">
    <property type="entry name" value="3-ISOPROPYLMALATE DEHYDROGENASE"/>
    <property type="match status" value="1"/>
</dbReference>
<evidence type="ECO:0000256" key="11">
    <source>
        <dbReference type="ARBA" id="ARBA00022723"/>
    </source>
</evidence>
<keyword evidence="15" id="KW-0464">Manganese</keyword>
<evidence type="ECO:0000313" key="20">
    <source>
        <dbReference type="EMBL" id="GEL21052.1"/>
    </source>
</evidence>
<organism evidence="20 21">
    <name type="scientific">Pseudonocardia sulfidoxydans NBRC 16205</name>
    <dbReference type="NCBI Taxonomy" id="1223511"/>
    <lineage>
        <taxon>Bacteria</taxon>
        <taxon>Bacillati</taxon>
        <taxon>Actinomycetota</taxon>
        <taxon>Actinomycetes</taxon>
        <taxon>Pseudonocardiales</taxon>
        <taxon>Pseudonocardiaceae</taxon>
        <taxon>Pseudonocardia</taxon>
    </lineage>
</organism>
<comment type="cofactor">
    <cofactor evidence="3">
        <name>Mg(2+)</name>
        <dbReference type="ChEBI" id="CHEBI:18420"/>
    </cofactor>
</comment>
<evidence type="ECO:0000256" key="4">
    <source>
        <dbReference type="ARBA" id="ARBA00004762"/>
    </source>
</evidence>
<dbReference type="EC" id="1.1.1.85" evidence="7"/>
<feature type="domain" description="Isopropylmalate dehydrogenase-like" evidence="19">
    <location>
        <begin position="11"/>
        <end position="356"/>
    </location>
</feature>
<dbReference type="Proteomes" id="UP000321685">
    <property type="component" value="Unassembled WGS sequence"/>
</dbReference>
<evidence type="ECO:0000256" key="17">
    <source>
        <dbReference type="ARBA" id="ARBA00030010"/>
    </source>
</evidence>
<dbReference type="RefSeq" id="WP_147101205.1">
    <property type="nucleotide sequence ID" value="NZ_BJVJ01000001.1"/>
</dbReference>
<dbReference type="GO" id="GO:0009098">
    <property type="term" value="P:L-leucine biosynthetic process"/>
    <property type="evidence" value="ECO:0007669"/>
    <property type="project" value="UniProtKB-KW"/>
</dbReference>
<dbReference type="InterPro" id="IPR004429">
    <property type="entry name" value="Isopropylmalate_DH"/>
</dbReference>
<keyword evidence="16" id="KW-0100">Branched-chain amino acid biosynthesis</keyword>
<evidence type="ECO:0000256" key="9">
    <source>
        <dbReference type="ARBA" id="ARBA00022430"/>
    </source>
</evidence>
<evidence type="ECO:0000256" key="12">
    <source>
        <dbReference type="ARBA" id="ARBA00022842"/>
    </source>
</evidence>
<dbReference type="PANTHER" id="PTHR42979:SF1">
    <property type="entry name" value="3-ISOPROPYLMALATE DEHYDROGENASE"/>
    <property type="match status" value="1"/>
</dbReference>
<evidence type="ECO:0000256" key="13">
    <source>
        <dbReference type="ARBA" id="ARBA00023002"/>
    </source>
</evidence>
<accession>A0A511D8E5</accession>
<gene>
    <name evidence="20" type="ORF">PSU4_00060</name>
</gene>
<dbReference type="PROSITE" id="PS00470">
    <property type="entry name" value="IDH_IMDH"/>
    <property type="match status" value="1"/>
</dbReference>
<evidence type="ECO:0000256" key="15">
    <source>
        <dbReference type="ARBA" id="ARBA00023211"/>
    </source>
</evidence>
<sequence>MPAPPAPASYEVVVLPGDGIGVEVTDAGVAVLRAVAEPLGLRFDLDFHQAGAGAYKETGVAIAETVTTAAGDADAILFGAMGLPDVRRDDGTEIAPQIDLRERFGLVAGVRPATLLPGIDPVLYAPKVDFVTVRESTEGLFAGRNDPPSGDPDVEHDRMTITRATSETLFEVSFSLAAARRRTGGPGRVTLFDKANVLKSQAFLRRIFDEVAERHPGIETERVYVDAGVMMMVREPERFDVVVMENMFGDIVSDLAAGITGGLGLAPSADIGRDHAVFQPCHGSAPDIAGRDLANPVGMILSVAMMLDWLGDRHDDARCLDAARRVRAAVDATLAAGTRTRDVGGTAGTTSFTEAVVAAL</sequence>
<evidence type="ECO:0000313" key="21">
    <source>
        <dbReference type="Proteomes" id="UP000321685"/>
    </source>
</evidence>
<dbReference type="Pfam" id="PF00180">
    <property type="entry name" value="Iso_dh"/>
    <property type="match status" value="1"/>
</dbReference>
<proteinExistence type="inferred from homology"/>
<comment type="pathway">
    <text evidence="4">Amino-acid biosynthesis; L-leucine biosynthesis; L-leucine from 3-methyl-2-oxobutanoate: step 3/4.</text>
</comment>
<dbReference type="OrthoDB" id="5289857at2"/>
<protein>
    <recommendedName>
        <fullName evidence="8">3-isopropylmalate dehydrogenase</fullName>
        <ecNumber evidence="7">1.1.1.85</ecNumber>
    </recommendedName>
    <alternativeName>
        <fullName evidence="18">3-IPM-DH</fullName>
    </alternativeName>
    <alternativeName>
        <fullName evidence="17">Beta-IPM dehydrogenase</fullName>
    </alternativeName>
</protein>
<keyword evidence="9" id="KW-0432">Leucine biosynthesis</keyword>
<dbReference type="SMART" id="SM01329">
    <property type="entry name" value="Iso_dh"/>
    <property type="match status" value="1"/>
</dbReference>
<dbReference type="GO" id="GO:0051287">
    <property type="term" value="F:NAD binding"/>
    <property type="evidence" value="ECO:0007669"/>
    <property type="project" value="InterPro"/>
</dbReference>
<comment type="catalytic activity">
    <reaction evidence="1">
        <text>(2R,3S)-3-isopropylmalate + NAD(+) = 4-methyl-2-oxopentanoate + CO2 + NADH</text>
        <dbReference type="Rhea" id="RHEA:32271"/>
        <dbReference type="ChEBI" id="CHEBI:16526"/>
        <dbReference type="ChEBI" id="CHEBI:17865"/>
        <dbReference type="ChEBI" id="CHEBI:35121"/>
        <dbReference type="ChEBI" id="CHEBI:57540"/>
        <dbReference type="ChEBI" id="CHEBI:57945"/>
        <dbReference type="EC" id="1.1.1.85"/>
    </reaction>
</comment>
<keyword evidence="21" id="KW-1185">Reference proteome</keyword>
<keyword evidence="14" id="KW-0520">NAD</keyword>
<evidence type="ECO:0000256" key="1">
    <source>
        <dbReference type="ARBA" id="ARBA00000624"/>
    </source>
</evidence>
<name>A0A511D8E5_9PSEU</name>
<dbReference type="GO" id="GO:0000287">
    <property type="term" value="F:magnesium ion binding"/>
    <property type="evidence" value="ECO:0007669"/>
    <property type="project" value="InterPro"/>
</dbReference>
<keyword evidence="12" id="KW-0460">Magnesium</keyword>
<evidence type="ECO:0000256" key="7">
    <source>
        <dbReference type="ARBA" id="ARBA00013101"/>
    </source>
</evidence>
<dbReference type="AlphaFoldDB" id="A0A511D8E5"/>
<evidence type="ECO:0000256" key="16">
    <source>
        <dbReference type="ARBA" id="ARBA00023304"/>
    </source>
</evidence>
<evidence type="ECO:0000256" key="18">
    <source>
        <dbReference type="ARBA" id="ARBA00033138"/>
    </source>
</evidence>
<dbReference type="GO" id="GO:0005829">
    <property type="term" value="C:cytosol"/>
    <property type="evidence" value="ECO:0007669"/>
    <property type="project" value="TreeGrafter"/>
</dbReference>
<evidence type="ECO:0000256" key="5">
    <source>
        <dbReference type="ARBA" id="ARBA00008319"/>
    </source>
</evidence>
<dbReference type="SUPFAM" id="SSF53659">
    <property type="entry name" value="Isocitrate/Isopropylmalate dehydrogenase-like"/>
    <property type="match status" value="1"/>
</dbReference>
<comment type="cofactor">
    <cofactor evidence="2">
        <name>Mn(2+)</name>
        <dbReference type="ChEBI" id="CHEBI:29035"/>
    </cofactor>
</comment>
<evidence type="ECO:0000256" key="3">
    <source>
        <dbReference type="ARBA" id="ARBA00001946"/>
    </source>
</evidence>
<comment type="caution">
    <text evidence="20">The sequence shown here is derived from an EMBL/GenBank/DDBJ whole genome shotgun (WGS) entry which is preliminary data.</text>
</comment>
<dbReference type="GO" id="GO:0003862">
    <property type="term" value="F:3-isopropylmalate dehydrogenase activity"/>
    <property type="evidence" value="ECO:0007669"/>
    <property type="project" value="UniProtKB-EC"/>
</dbReference>
<reference evidence="20 21" key="1">
    <citation type="submission" date="2019-07" db="EMBL/GenBank/DDBJ databases">
        <title>Whole genome shotgun sequence of Pseudonocardia sulfidoxydans NBRC 16205.</title>
        <authorList>
            <person name="Hosoyama A."/>
            <person name="Uohara A."/>
            <person name="Ohji S."/>
            <person name="Ichikawa N."/>
        </authorList>
    </citation>
    <scope>NUCLEOTIDE SEQUENCE [LARGE SCALE GENOMIC DNA]</scope>
    <source>
        <strain evidence="20 21">NBRC 16205</strain>
    </source>
</reference>
<dbReference type="EMBL" id="BJVJ01000001">
    <property type="protein sequence ID" value="GEL21052.1"/>
    <property type="molecule type" value="Genomic_DNA"/>
</dbReference>
<evidence type="ECO:0000256" key="14">
    <source>
        <dbReference type="ARBA" id="ARBA00023027"/>
    </source>
</evidence>
<dbReference type="InterPro" id="IPR019818">
    <property type="entry name" value="IsoCit/isopropylmalate_DH_CS"/>
</dbReference>
<dbReference type="Gene3D" id="3.40.718.10">
    <property type="entry name" value="Isopropylmalate Dehydrogenase"/>
    <property type="match status" value="1"/>
</dbReference>
<keyword evidence="13" id="KW-0560">Oxidoreductase</keyword>
<dbReference type="FunFam" id="3.40.718.10:FF:000006">
    <property type="entry name" value="3-isopropylmalate dehydrogenase"/>
    <property type="match status" value="1"/>
</dbReference>
<comment type="similarity">
    <text evidence="5">Belongs to the isocitrate and isopropylmalate dehydrogenases family. LeuB type 1 subfamily.</text>
</comment>